<sequence>MYDHILNALINIEAYLDNESYSVEIPNNLFKTDILLDYYYYPTHFVDVDDDEKEMIALTLADAGYTDHYDALAELLWKANIEPVPKTELTDGNNYCFIMISFGTAPIQAYLKAKKARYEQVTFFCTPYTDRQGYQRFKILVVPNKFGSIFEEMKHARSLEIDSEEKLDQTYWSLLEQAIGQICQSLSIEAAGFTLPEMLLKQKNLEAYSLYLEQFCQLTGIQNIEGFKARWIDIQQQQKQLIQQVKDEGFYGTVKPHFLNYRFLLCEYLTSTYEDHWQMDYEELVNYLAKYQDKPFEFNEEENLQLDELARKFETGSNYSLLDIETCLESYCFLPCLKTDVETVLSLAEILDFPIRKLGD</sequence>
<gene>
    <name evidence="2" type="ORF">NCTC11621_00774</name>
</gene>
<feature type="domain" description="DUF7821" evidence="1">
    <location>
        <begin position="8"/>
        <end position="189"/>
    </location>
</feature>
<dbReference type="InterPro" id="IPR056723">
    <property type="entry name" value="DUF7821"/>
</dbReference>
<dbReference type="Pfam" id="PF25134">
    <property type="entry name" value="DUF7821"/>
    <property type="match status" value="1"/>
</dbReference>
<dbReference type="EMBL" id="UGTV01000015">
    <property type="protein sequence ID" value="SUC09754.1"/>
    <property type="molecule type" value="Genomic_DNA"/>
</dbReference>
<proteinExistence type="predicted"/>
<dbReference type="RefSeq" id="WP_115322647.1">
    <property type="nucleotide sequence ID" value="NZ_UGTV01000015.1"/>
</dbReference>
<reference evidence="2 3" key="1">
    <citation type="submission" date="2018-06" db="EMBL/GenBank/DDBJ databases">
        <authorList>
            <consortium name="Pathogen Informatics"/>
            <person name="Doyle S."/>
        </authorList>
    </citation>
    <scope>NUCLEOTIDE SEQUENCE [LARGE SCALE GENOMIC DNA]</scope>
    <source>
        <strain evidence="2 3">NCTC11621</strain>
    </source>
</reference>
<dbReference type="Proteomes" id="UP000254704">
    <property type="component" value="Unassembled WGS sequence"/>
</dbReference>
<organism evidence="2 3">
    <name type="scientific">Pasteurella canis</name>
    <dbReference type="NCBI Taxonomy" id="753"/>
    <lineage>
        <taxon>Bacteria</taxon>
        <taxon>Pseudomonadati</taxon>
        <taxon>Pseudomonadota</taxon>
        <taxon>Gammaproteobacteria</taxon>
        <taxon>Pasteurellales</taxon>
        <taxon>Pasteurellaceae</taxon>
        <taxon>Pasteurella</taxon>
    </lineage>
</organism>
<dbReference type="AlphaFoldDB" id="A0A379EUD5"/>
<accession>A0A379EUD5</accession>
<evidence type="ECO:0000259" key="1">
    <source>
        <dbReference type="Pfam" id="PF25134"/>
    </source>
</evidence>
<name>A0A379EUD5_9PAST</name>
<evidence type="ECO:0000313" key="2">
    <source>
        <dbReference type="EMBL" id="SUC09754.1"/>
    </source>
</evidence>
<evidence type="ECO:0000313" key="3">
    <source>
        <dbReference type="Proteomes" id="UP000254704"/>
    </source>
</evidence>
<protein>
    <recommendedName>
        <fullName evidence="1">DUF7821 domain-containing protein</fullName>
    </recommendedName>
</protein>